<organism evidence="10 11">
    <name type="scientific">Brachymonas denitrificans DSM 15123</name>
    <dbReference type="NCBI Taxonomy" id="1121117"/>
    <lineage>
        <taxon>Bacteria</taxon>
        <taxon>Pseudomonadati</taxon>
        <taxon>Pseudomonadota</taxon>
        <taxon>Betaproteobacteria</taxon>
        <taxon>Burkholderiales</taxon>
        <taxon>Comamonadaceae</taxon>
        <taxon>Brachymonas</taxon>
    </lineage>
</organism>
<dbReference type="Gene3D" id="1.10.3720.10">
    <property type="entry name" value="MetI-like"/>
    <property type="match status" value="1"/>
</dbReference>
<evidence type="ECO:0000256" key="8">
    <source>
        <dbReference type="SAM" id="MobiDB-lite"/>
    </source>
</evidence>
<dbReference type="GO" id="GO:0015226">
    <property type="term" value="F:carnitine transmembrane transporter activity"/>
    <property type="evidence" value="ECO:0007669"/>
    <property type="project" value="TreeGrafter"/>
</dbReference>
<dbReference type="GO" id="GO:0031460">
    <property type="term" value="P:glycine betaine transport"/>
    <property type="evidence" value="ECO:0007669"/>
    <property type="project" value="TreeGrafter"/>
</dbReference>
<evidence type="ECO:0000256" key="1">
    <source>
        <dbReference type="ARBA" id="ARBA00004651"/>
    </source>
</evidence>
<dbReference type="Proteomes" id="UP000199531">
    <property type="component" value="Unassembled WGS sequence"/>
</dbReference>
<keyword evidence="6 7" id="KW-0472">Membrane</keyword>
<evidence type="ECO:0000256" key="5">
    <source>
        <dbReference type="ARBA" id="ARBA00022989"/>
    </source>
</evidence>
<evidence type="ECO:0000256" key="2">
    <source>
        <dbReference type="ARBA" id="ARBA00022448"/>
    </source>
</evidence>
<dbReference type="NCBIfam" id="NF008196">
    <property type="entry name" value="PRK10952.1"/>
    <property type="match status" value="1"/>
</dbReference>
<keyword evidence="3" id="KW-1003">Cell membrane</keyword>
<dbReference type="CDD" id="cd06261">
    <property type="entry name" value="TM_PBP2"/>
    <property type="match status" value="1"/>
</dbReference>
<dbReference type="Pfam" id="PF00528">
    <property type="entry name" value="BPD_transp_1"/>
    <property type="match status" value="1"/>
</dbReference>
<dbReference type="PANTHER" id="PTHR47737:SF1">
    <property type="entry name" value="GLYCINE BETAINE_PROLINE BETAINE TRANSPORT SYSTEM PERMEASE PROTEIN PROW"/>
    <property type="match status" value="1"/>
</dbReference>
<sequence>MSTESTQDLARATDGAADNPYETAAPAGNDNWLNGPDAVQPNEALQAPATETASVDADDPYAMSGATDSNDNWLNGPDAVVTNEALGDAAATGADAGVAALDSGSGEGLSLSQLFDGSLPVQDWINQGLDWFVAHFRPAFQALRGPVDGILSGVESALLFPSTPVMIALLSLLAWQLAGTRLAIGTLVSLLVLAVLGIWPETMVTLSLVLTSLFFCIVLGLPLGIWLANSDRAERFVRPVLDAMQTTPAFVYLVPVVMLFGIGNVPGVIVTIIFALAPLVRLTSLGIRQVRPDLVEAARAYGASPWQMLTKVQMPLAMPSIMAGINQSLMLSLSMVVIASMIAVGGLGLMVLRGIGRLDMGLATVGGLGIVILAILLDRITQTMGQSDRKSLRWHQRGPVGLLRRLMQPRQRSADAHATAQSLPQPATA</sequence>
<dbReference type="PROSITE" id="PS50928">
    <property type="entry name" value="ABC_TM1"/>
    <property type="match status" value="1"/>
</dbReference>
<comment type="subcellular location">
    <subcellularLocation>
        <location evidence="1 7">Cell membrane</location>
        <topology evidence="1 7">Multi-pass membrane protein</topology>
    </subcellularLocation>
</comment>
<feature type="transmembrane region" description="Helical" evidence="7">
    <location>
        <begin position="358"/>
        <end position="377"/>
    </location>
</feature>
<dbReference type="InterPro" id="IPR035906">
    <property type="entry name" value="MetI-like_sf"/>
</dbReference>
<dbReference type="EMBL" id="FOCW01000001">
    <property type="protein sequence ID" value="SEN00688.1"/>
    <property type="molecule type" value="Genomic_DNA"/>
</dbReference>
<dbReference type="OrthoDB" id="9806809at2"/>
<dbReference type="SUPFAM" id="SSF161098">
    <property type="entry name" value="MetI-like"/>
    <property type="match status" value="1"/>
</dbReference>
<dbReference type="PANTHER" id="PTHR47737">
    <property type="entry name" value="GLYCINE BETAINE/PROLINE BETAINE TRANSPORT SYSTEM PERMEASE PROTEIN PROW"/>
    <property type="match status" value="1"/>
</dbReference>
<feature type="transmembrane region" description="Helical" evidence="7">
    <location>
        <begin position="182"/>
        <end position="200"/>
    </location>
</feature>
<protein>
    <submittedName>
        <fullName evidence="10">Glycine betaine/proline transport system permease protein</fullName>
    </submittedName>
</protein>
<feature type="region of interest" description="Disordered" evidence="8">
    <location>
        <begin position="1"/>
        <end position="79"/>
    </location>
</feature>
<feature type="transmembrane region" description="Helical" evidence="7">
    <location>
        <begin position="206"/>
        <end position="228"/>
    </location>
</feature>
<dbReference type="STRING" id="1121117.SAMN02745977_00129"/>
<evidence type="ECO:0000256" key="3">
    <source>
        <dbReference type="ARBA" id="ARBA00022475"/>
    </source>
</evidence>
<dbReference type="AlphaFoldDB" id="A0A1H8D271"/>
<proteinExistence type="inferred from homology"/>
<dbReference type="InterPro" id="IPR000515">
    <property type="entry name" value="MetI-like"/>
</dbReference>
<feature type="domain" description="ABC transmembrane type-1" evidence="9">
    <location>
        <begin position="202"/>
        <end position="381"/>
    </location>
</feature>
<evidence type="ECO:0000313" key="10">
    <source>
        <dbReference type="EMBL" id="SEN00688.1"/>
    </source>
</evidence>
<comment type="similarity">
    <text evidence="7">Belongs to the binding-protein-dependent transport system permease family.</text>
</comment>
<feature type="transmembrane region" description="Helical" evidence="7">
    <location>
        <begin position="249"/>
        <end position="277"/>
    </location>
</feature>
<dbReference type="GO" id="GO:0043190">
    <property type="term" value="C:ATP-binding cassette (ABC) transporter complex"/>
    <property type="evidence" value="ECO:0007669"/>
    <property type="project" value="TreeGrafter"/>
</dbReference>
<dbReference type="RefSeq" id="WP_091812789.1">
    <property type="nucleotide sequence ID" value="NZ_FOCW01000001.1"/>
</dbReference>
<keyword evidence="2 7" id="KW-0813">Transport</keyword>
<reference evidence="10 11" key="1">
    <citation type="submission" date="2016-10" db="EMBL/GenBank/DDBJ databases">
        <authorList>
            <person name="de Groot N.N."/>
        </authorList>
    </citation>
    <scope>NUCLEOTIDE SEQUENCE [LARGE SCALE GENOMIC DNA]</scope>
    <source>
        <strain evidence="10 11">DSM 15123</strain>
    </source>
</reference>
<dbReference type="FunFam" id="1.10.3720.10:FF:000001">
    <property type="entry name" value="Glycine betaine ABC transporter, permease"/>
    <property type="match status" value="1"/>
</dbReference>
<accession>A0A1H8D271</accession>
<evidence type="ECO:0000256" key="7">
    <source>
        <dbReference type="RuleBase" id="RU363032"/>
    </source>
</evidence>
<evidence type="ECO:0000259" key="9">
    <source>
        <dbReference type="PROSITE" id="PS50928"/>
    </source>
</evidence>
<dbReference type="GO" id="GO:0015871">
    <property type="term" value="P:choline transport"/>
    <property type="evidence" value="ECO:0007669"/>
    <property type="project" value="TreeGrafter"/>
</dbReference>
<name>A0A1H8D271_9BURK</name>
<evidence type="ECO:0000256" key="6">
    <source>
        <dbReference type="ARBA" id="ARBA00023136"/>
    </source>
</evidence>
<keyword evidence="11" id="KW-1185">Reference proteome</keyword>
<feature type="transmembrane region" description="Helical" evidence="7">
    <location>
        <begin position="329"/>
        <end position="351"/>
    </location>
</feature>
<evidence type="ECO:0000256" key="4">
    <source>
        <dbReference type="ARBA" id="ARBA00022692"/>
    </source>
</evidence>
<keyword evidence="5 7" id="KW-1133">Transmembrane helix</keyword>
<evidence type="ECO:0000313" key="11">
    <source>
        <dbReference type="Proteomes" id="UP000199531"/>
    </source>
</evidence>
<gene>
    <name evidence="10" type="ORF">SAMN02745977_00129</name>
</gene>
<dbReference type="GO" id="GO:0005275">
    <property type="term" value="F:amine transmembrane transporter activity"/>
    <property type="evidence" value="ECO:0007669"/>
    <property type="project" value="TreeGrafter"/>
</dbReference>
<keyword evidence="4 7" id="KW-0812">Transmembrane</keyword>